<comment type="caution">
    <text evidence="5">The sequence shown here is derived from an EMBL/GenBank/DDBJ whole genome shotgun (WGS) entry which is preliminary data.</text>
</comment>
<dbReference type="CDD" id="cd05637">
    <property type="entry name" value="SIS_PGI_PMI_2"/>
    <property type="match status" value="1"/>
</dbReference>
<dbReference type="Pfam" id="PF01380">
    <property type="entry name" value="SIS"/>
    <property type="match status" value="1"/>
</dbReference>
<accession>A0A0S8FRC6</accession>
<dbReference type="SUPFAM" id="SSF53697">
    <property type="entry name" value="SIS domain"/>
    <property type="match status" value="1"/>
</dbReference>
<dbReference type="EMBL" id="LJUJ01000019">
    <property type="protein sequence ID" value="KPK63086.1"/>
    <property type="molecule type" value="Genomic_DNA"/>
</dbReference>
<dbReference type="NCBIfam" id="TIGR02128">
    <property type="entry name" value="G6PI_arch"/>
    <property type="match status" value="1"/>
</dbReference>
<feature type="transmembrane region" description="Helical" evidence="3">
    <location>
        <begin position="285"/>
        <end position="305"/>
    </location>
</feature>
<keyword evidence="2" id="KW-0413">Isomerase</keyword>
<dbReference type="Gene3D" id="3.40.50.10490">
    <property type="entry name" value="Glucose-6-phosphate isomerase like protein, domain 1"/>
    <property type="match status" value="2"/>
</dbReference>
<dbReference type="InterPro" id="IPR019490">
    <property type="entry name" value="Glu6P/Mann6P_isomerase_C"/>
</dbReference>
<evidence type="ECO:0000256" key="3">
    <source>
        <dbReference type="SAM" id="Phobius"/>
    </source>
</evidence>
<gene>
    <name evidence="5" type="ORF">AMJ83_08430</name>
</gene>
<evidence type="ECO:0000313" key="5">
    <source>
        <dbReference type="EMBL" id="KPK63086.1"/>
    </source>
</evidence>
<dbReference type="GO" id="GO:0005975">
    <property type="term" value="P:carbohydrate metabolic process"/>
    <property type="evidence" value="ECO:0007669"/>
    <property type="project" value="InterPro"/>
</dbReference>
<keyword evidence="3" id="KW-1133">Transmembrane helix</keyword>
<dbReference type="GO" id="GO:0097367">
    <property type="term" value="F:carbohydrate derivative binding"/>
    <property type="evidence" value="ECO:0007669"/>
    <property type="project" value="InterPro"/>
</dbReference>
<dbReference type="InterPro" id="IPR001347">
    <property type="entry name" value="SIS_dom"/>
</dbReference>
<dbReference type="GO" id="GO:0004347">
    <property type="term" value="F:glucose-6-phosphate isomerase activity"/>
    <property type="evidence" value="ECO:0007669"/>
    <property type="project" value="InterPro"/>
</dbReference>
<keyword evidence="3" id="KW-0812">Transmembrane</keyword>
<evidence type="ECO:0000256" key="2">
    <source>
        <dbReference type="ARBA" id="ARBA00023235"/>
    </source>
</evidence>
<dbReference type="Pfam" id="PF10432">
    <property type="entry name" value="bact-PGI_C"/>
    <property type="match status" value="1"/>
</dbReference>
<dbReference type="CDD" id="cd05017">
    <property type="entry name" value="SIS_PGI_PMI_1"/>
    <property type="match status" value="1"/>
</dbReference>
<sequence length="324" mass="36674">MMREIIYSLPDQIVEAVSSVPDFSFSKRYERVLICGMGGSGISGEILSAAYPGIQIVSNKDYDIPAFVDKNTLAILVSYSGNTEETLSNYRQLSKRKIDTVVISSDGKLYAKKSRYKIHVPQGLPPRGALGYLFAPLPIVLYHAHLLGDDPRKGLVDLSTFLCQQRDGIEKKARRLAKKLVGKLLILYADSSTFVPVANRWRCQLNENAEVLVHCNVIPEMNHNEIVGLGRPKKFNADIMLLFLNDPGAHPRNKLRRRLLKMLVKNELRCMMDIDSQGRNKMQRVFWAIMLGDFVSYYLALATGVNPMRVDRIESLKRELSKMK</sequence>
<dbReference type="InterPro" id="IPR046348">
    <property type="entry name" value="SIS_dom_sf"/>
</dbReference>
<dbReference type="GO" id="GO:1901135">
    <property type="term" value="P:carbohydrate derivative metabolic process"/>
    <property type="evidence" value="ECO:0007669"/>
    <property type="project" value="InterPro"/>
</dbReference>
<feature type="domain" description="SIS" evidence="4">
    <location>
        <begin position="13"/>
        <end position="154"/>
    </location>
</feature>
<dbReference type="STRING" id="1703779.AMJ83_08430"/>
<proteinExistence type="inferred from homology"/>
<evidence type="ECO:0000256" key="1">
    <source>
        <dbReference type="ARBA" id="ARBA00010523"/>
    </source>
</evidence>
<name>A0A0S8FRC6_UNCW3</name>
<reference evidence="5 6" key="1">
    <citation type="journal article" date="2015" name="Microbiome">
        <title>Genomic resolution of linkages in carbon, nitrogen, and sulfur cycling among widespread estuary sediment bacteria.</title>
        <authorList>
            <person name="Baker B.J."/>
            <person name="Lazar C.S."/>
            <person name="Teske A.P."/>
            <person name="Dick G.J."/>
        </authorList>
    </citation>
    <scope>NUCLEOTIDE SEQUENCE [LARGE SCALE GENOMIC DNA]</scope>
    <source>
        <strain evidence="5">SM23_42</strain>
    </source>
</reference>
<evidence type="ECO:0000259" key="4">
    <source>
        <dbReference type="PROSITE" id="PS51464"/>
    </source>
</evidence>
<keyword evidence="3" id="KW-0472">Membrane</keyword>
<protein>
    <recommendedName>
        <fullName evidence="4">SIS domain-containing protein</fullName>
    </recommendedName>
</protein>
<organism evidence="5 6">
    <name type="scientific">candidate division WOR_3 bacterium SM23_42</name>
    <dbReference type="NCBI Taxonomy" id="1703779"/>
    <lineage>
        <taxon>Bacteria</taxon>
        <taxon>Bacteria division WOR-3</taxon>
    </lineage>
</organism>
<evidence type="ECO:0000313" key="6">
    <source>
        <dbReference type="Proteomes" id="UP000051373"/>
    </source>
</evidence>
<dbReference type="InterPro" id="IPR035484">
    <property type="entry name" value="SIS_PGI/PMI_1"/>
</dbReference>
<dbReference type="PATRIC" id="fig|1703779.3.peg.434"/>
<dbReference type="AlphaFoldDB" id="A0A0S8FRC6"/>
<comment type="similarity">
    <text evidence="1">Belongs to the PGI/PMI family.</text>
</comment>
<dbReference type="PROSITE" id="PS51464">
    <property type="entry name" value="SIS"/>
    <property type="match status" value="1"/>
</dbReference>
<dbReference type="Proteomes" id="UP000051373">
    <property type="component" value="Unassembled WGS sequence"/>
</dbReference>
<dbReference type="GO" id="GO:0004476">
    <property type="term" value="F:mannose-6-phosphate isomerase activity"/>
    <property type="evidence" value="ECO:0007669"/>
    <property type="project" value="InterPro"/>
</dbReference>